<name>A0A834FW12_RHOSS</name>
<dbReference type="PANTHER" id="PTHR46128:SF211">
    <property type="entry name" value="PENTACOTRIPEPTIDE-REPEAT REGION OF PRORP DOMAIN-CONTAINING PROTEIN"/>
    <property type="match status" value="1"/>
</dbReference>
<organism evidence="4 5">
    <name type="scientific">Rhododendron simsii</name>
    <name type="common">Sims's rhododendron</name>
    <dbReference type="NCBI Taxonomy" id="118357"/>
    <lineage>
        <taxon>Eukaryota</taxon>
        <taxon>Viridiplantae</taxon>
        <taxon>Streptophyta</taxon>
        <taxon>Embryophyta</taxon>
        <taxon>Tracheophyta</taxon>
        <taxon>Spermatophyta</taxon>
        <taxon>Magnoliopsida</taxon>
        <taxon>eudicotyledons</taxon>
        <taxon>Gunneridae</taxon>
        <taxon>Pentapetalae</taxon>
        <taxon>asterids</taxon>
        <taxon>Ericales</taxon>
        <taxon>Ericaceae</taxon>
        <taxon>Ericoideae</taxon>
        <taxon>Rhodoreae</taxon>
        <taxon>Rhododendron</taxon>
    </lineage>
</organism>
<evidence type="ECO:0000256" key="2">
    <source>
        <dbReference type="ARBA" id="ARBA00022737"/>
    </source>
</evidence>
<proteinExistence type="inferred from homology"/>
<feature type="repeat" description="PPR" evidence="3">
    <location>
        <begin position="203"/>
        <end position="237"/>
    </location>
</feature>
<feature type="repeat" description="PPR" evidence="3">
    <location>
        <begin position="238"/>
        <end position="272"/>
    </location>
</feature>
<evidence type="ECO:0000313" key="5">
    <source>
        <dbReference type="Proteomes" id="UP000626092"/>
    </source>
</evidence>
<feature type="repeat" description="PPR" evidence="3">
    <location>
        <begin position="308"/>
        <end position="342"/>
    </location>
</feature>
<dbReference type="OrthoDB" id="185373at2759"/>
<dbReference type="PROSITE" id="PS51375">
    <property type="entry name" value="PPR"/>
    <property type="match status" value="5"/>
</dbReference>
<evidence type="ECO:0000313" key="4">
    <source>
        <dbReference type="EMBL" id="KAF7112664.1"/>
    </source>
</evidence>
<feature type="repeat" description="PPR" evidence="3">
    <location>
        <begin position="273"/>
        <end position="307"/>
    </location>
</feature>
<keyword evidence="2" id="KW-0677">Repeat</keyword>
<comment type="similarity">
    <text evidence="1">Belongs to the PPR family. P subfamily.</text>
</comment>
<dbReference type="NCBIfam" id="TIGR00756">
    <property type="entry name" value="PPR"/>
    <property type="match status" value="4"/>
</dbReference>
<dbReference type="EMBL" id="WJXA01000453">
    <property type="protein sequence ID" value="KAF7112664.1"/>
    <property type="molecule type" value="Genomic_DNA"/>
</dbReference>
<protein>
    <recommendedName>
        <fullName evidence="6">Pentatricopeptide repeat-containing protein</fullName>
    </recommendedName>
</protein>
<comment type="caution">
    <text evidence="4">The sequence shown here is derived from an EMBL/GenBank/DDBJ whole genome shotgun (WGS) entry which is preliminary data.</text>
</comment>
<dbReference type="Pfam" id="PF13812">
    <property type="entry name" value="PPR_3"/>
    <property type="match status" value="1"/>
</dbReference>
<dbReference type="Gene3D" id="1.25.40.10">
    <property type="entry name" value="Tetratricopeptide repeat domain"/>
    <property type="match status" value="3"/>
</dbReference>
<evidence type="ECO:0000256" key="3">
    <source>
        <dbReference type="PROSITE-ProRule" id="PRU00708"/>
    </source>
</evidence>
<evidence type="ECO:0000256" key="1">
    <source>
        <dbReference type="ARBA" id="ARBA00007626"/>
    </source>
</evidence>
<dbReference type="PANTHER" id="PTHR46128">
    <property type="entry name" value="MITOCHONDRIAL GROUP I INTRON SPLICING FACTOR CCM1"/>
    <property type="match status" value="1"/>
</dbReference>
<dbReference type="InterPro" id="IPR002885">
    <property type="entry name" value="PPR_rpt"/>
</dbReference>
<evidence type="ECO:0008006" key="6">
    <source>
        <dbReference type="Google" id="ProtNLM"/>
    </source>
</evidence>
<dbReference type="InterPro" id="IPR050872">
    <property type="entry name" value="PPR_P_subfamily"/>
</dbReference>
<accession>A0A834FW12</accession>
<keyword evidence="5" id="KW-1185">Reference proteome</keyword>
<sequence length="407" mass="46204">MISRSLTAHITKTHLSAFQSPSLYQNLIIQSTTSIHSHSLSSLSSSQDYDYPQTLNQKDWLSPNEVVKIFQTLKNPNSALSVFTQISNRKDYKPNEALYSAVITKLALAKNFDAIDVVLARIKSEKGLCRISETFFYNVIKIYGNVAGRVDRAIETLFDMPNYGCWPTVKTFNFVLNLVVNSKRFDVVHEVYLGGCKLGIEIDACCLNIMIKGLCWRGDFDAAFKVLDEFPKQKCKPNVRTYSILMHGLCDRGKVEEAFGLLERMERENIEPDTITFNILISGLRKQGRVDEGIEFLHKMRLKGCGPNQATYQEVLYGLIDANKSVEAKDFLSRMISEGVSPSFDSFKSIIKGLCKKNLMEDVDWVLKQMVRHGFVPRRGMWKQIIRCLFSGHGSYACFPIAEILEN</sequence>
<dbReference type="Pfam" id="PF01535">
    <property type="entry name" value="PPR"/>
    <property type="match status" value="1"/>
</dbReference>
<dbReference type="AlphaFoldDB" id="A0A834FW12"/>
<reference evidence="4" key="1">
    <citation type="submission" date="2019-11" db="EMBL/GenBank/DDBJ databases">
        <authorList>
            <person name="Liu Y."/>
            <person name="Hou J."/>
            <person name="Li T.-Q."/>
            <person name="Guan C.-H."/>
            <person name="Wu X."/>
            <person name="Wu H.-Z."/>
            <person name="Ling F."/>
            <person name="Zhang R."/>
            <person name="Shi X.-G."/>
            <person name="Ren J.-P."/>
            <person name="Chen E.-F."/>
            <person name="Sun J.-M."/>
        </authorList>
    </citation>
    <scope>NUCLEOTIDE SEQUENCE</scope>
    <source>
        <strain evidence="4">Adult_tree_wgs_1</strain>
        <tissue evidence="4">Leaves</tissue>
    </source>
</reference>
<feature type="repeat" description="PPR" evidence="3">
    <location>
        <begin position="343"/>
        <end position="377"/>
    </location>
</feature>
<dbReference type="Proteomes" id="UP000626092">
    <property type="component" value="Unassembled WGS sequence"/>
</dbReference>
<dbReference type="Pfam" id="PF13041">
    <property type="entry name" value="PPR_2"/>
    <property type="match status" value="2"/>
</dbReference>
<gene>
    <name evidence="4" type="ORF">RHSIM_RhsimUnG0205600</name>
</gene>
<dbReference type="InterPro" id="IPR011990">
    <property type="entry name" value="TPR-like_helical_dom_sf"/>
</dbReference>